<organism evidence="6 7">
    <name type="scientific">Collybia nuda</name>
    <dbReference type="NCBI Taxonomy" id="64659"/>
    <lineage>
        <taxon>Eukaryota</taxon>
        <taxon>Fungi</taxon>
        <taxon>Dikarya</taxon>
        <taxon>Basidiomycota</taxon>
        <taxon>Agaricomycotina</taxon>
        <taxon>Agaricomycetes</taxon>
        <taxon>Agaricomycetidae</taxon>
        <taxon>Agaricales</taxon>
        <taxon>Tricholomatineae</taxon>
        <taxon>Clitocybaceae</taxon>
        <taxon>Collybia</taxon>
    </lineage>
</organism>
<evidence type="ECO:0000256" key="1">
    <source>
        <dbReference type="ARBA" id="ARBA00008520"/>
    </source>
</evidence>
<feature type="compositionally biased region" description="Basic and acidic residues" evidence="4">
    <location>
        <begin position="110"/>
        <end position="125"/>
    </location>
</feature>
<keyword evidence="5" id="KW-0812">Transmembrane</keyword>
<gene>
    <name evidence="6" type="ORF">BDZ94DRAFT_1062548</name>
</gene>
<keyword evidence="7" id="KW-1185">Reference proteome</keyword>
<reference evidence="6" key="1">
    <citation type="submission" date="2020-11" db="EMBL/GenBank/DDBJ databases">
        <authorList>
            <consortium name="DOE Joint Genome Institute"/>
            <person name="Ahrendt S."/>
            <person name="Riley R."/>
            <person name="Andreopoulos W."/>
            <person name="Labutti K."/>
            <person name="Pangilinan J."/>
            <person name="Ruiz-Duenas F.J."/>
            <person name="Barrasa J.M."/>
            <person name="Sanchez-Garcia M."/>
            <person name="Camarero S."/>
            <person name="Miyauchi S."/>
            <person name="Serrano A."/>
            <person name="Linde D."/>
            <person name="Babiker R."/>
            <person name="Drula E."/>
            <person name="Ayuso-Fernandez I."/>
            <person name="Pacheco R."/>
            <person name="Padilla G."/>
            <person name="Ferreira P."/>
            <person name="Barriuso J."/>
            <person name="Kellner H."/>
            <person name="Castanera R."/>
            <person name="Alfaro M."/>
            <person name="Ramirez L."/>
            <person name="Pisabarro A.G."/>
            <person name="Kuo A."/>
            <person name="Tritt A."/>
            <person name="Lipzen A."/>
            <person name="He G."/>
            <person name="Yan M."/>
            <person name="Ng V."/>
            <person name="Cullen D."/>
            <person name="Martin F."/>
            <person name="Rosso M.-N."/>
            <person name="Henrissat B."/>
            <person name="Hibbett D."/>
            <person name="Martinez A.T."/>
            <person name="Grigoriev I.V."/>
        </authorList>
    </citation>
    <scope>NUCLEOTIDE SEQUENCE</scope>
    <source>
        <strain evidence="6">CBS 247.69</strain>
    </source>
</reference>
<feature type="transmembrane region" description="Helical" evidence="5">
    <location>
        <begin position="42"/>
        <end position="61"/>
    </location>
</feature>
<comment type="similarity">
    <text evidence="1">Belongs to the bacterial solute-binding protein 1 family.</text>
</comment>
<evidence type="ECO:0000256" key="5">
    <source>
        <dbReference type="SAM" id="Phobius"/>
    </source>
</evidence>
<name>A0A9P5XYD0_9AGAR</name>
<protein>
    <recommendedName>
        <fullName evidence="8">F-box domain-containing protein</fullName>
    </recommendedName>
</protein>
<feature type="region of interest" description="Disordered" evidence="4">
    <location>
        <begin position="110"/>
        <end position="137"/>
    </location>
</feature>
<proteinExistence type="inferred from homology"/>
<evidence type="ECO:0000313" key="6">
    <source>
        <dbReference type="EMBL" id="KAF9459015.1"/>
    </source>
</evidence>
<dbReference type="OrthoDB" id="3128006at2759"/>
<keyword evidence="3" id="KW-0732">Signal</keyword>
<sequence>MAGAIVPEWSLFPWSHQDVLQLCFFFFSFFTVFNLAVVTEEWLVPFIYCMPGSAKCVLLYFELDRRFNILATLGRFKRQNVIIMKVSVPLGGCTKTLRNITKSIKNYTRERKERKSRLEAVHEPYDQPASPQNRQNKVKKALRRLFQSRSRKPPRRWTIPIIVEQSSETHYSPPHPKGARSEAQALQARDFAFTTRHGLPVDFVGEALGRSVAALRGDVSFVDSGYGIDLAPYEGDLASSTNADIGGCGSFSISEVDPVFLTGAGDDERGLFIPVAGETIAVVYDEEAIDDAGGSHPLAWNPIDNSAVPPSDGGVEQSSSQNATMISENDNFPSVVLEPPQGMEPKFVEEQDLHTFSFRTIESYWKTDVGPLSPELSPMSMDFPALNSLPFEPSMVLPHYQIHDEQAPRGDLLYSGPPMFGTTSAPVRRGAATDWSLLLPAELLQEIFFYVLPDQASPTDWKLDTPWPNTSLRATLLDLRRVCQRWNDVVLTPCVWNPNAVAWSVATATKPDSRARLGCIELHSRWAHIAPVDTVSYEIGSELMTLISDEIMDAVFRSIASCRFARIVLPERGIVDTDLIQLYPDYSQEMSRLRVLSWTSPHSFDTILPPRWRLPWTSLRQAPWPQLTACFLNCPLEMEDCLYILQQCPGLNTIELNHIFSSGITSNNVPGSSPVHENLSSFKVSSTVDIDILISNIQLPNLTNLQLDLTSGGNDEPFQRLQRLNLPWGSLKNLTLKCAMALSDAYQLFSQAPLSLALIILEA</sequence>
<feature type="transmembrane region" description="Helical" evidence="5">
    <location>
        <begin position="19"/>
        <end position="36"/>
    </location>
</feature>
<dbReference type="EMBL" id="MU150325">
    <property type="protein sequence ID" value="KAF9459015.1"/>
    <property type="molecule type" value="Genomic_DNA"/>
</dbReference>
<accession>A0A9P5XYD0</accession>
<evidence type="ECO:0000256" key="4">
    <source>
        <dbReference type="SAM" id="MobiDB-lite"/>
    </source>
</evidence>
<keyword evidence="5" id="KW-0472">Membrane</keyword>
<dbReference type="GO" id="GO:0055085">
    <property type="term" value="P:transmembrane transport"/>
    <property type="evidence" value="ECO:0007669"/>
    <property type="project" value="InterPro"/>
</dbReference>
<dbReference type="PROSITE" id="PS01037">
    <property type="entry name" value="SBP_BACTERIAL_1"/>
    <property type="match status" value="1"/>
</dbReference>
<dbReference type="InterPro" id="IPR006061">
    <property type="entry name" value="SBP_1_CS"/>
</dbReference>
<evidence type="ECO:0008006" key="8">
    <source>
        <dbReference type="Google" id="ProtNLM"/>
    </source>
</evidence>
<evidence type="ECO:0000256" key="3">
    <source>
        <dbReference type="ARBA" id="ARBA00022729"/>
    </source>
</evidence>
<keyword evidence="2" id="KW-0813">Transport</keyword>
<keyword evidence="5" id="KW-1133">Transmembrane helix</keyword>
<comment type="caution">
    <text evidence="6">The sequence shown here is derived from an EMBL/GenBank/DDBJ whole genome shotgun (WGS) entry which is preliminary data.</text>
</comment>
<dbReference type="Proteomes" id="UP000807353">
    <property type="component" value="Unassembled WGS sequence"/>
</dbReference>
<evidence type="ECO:0000256" key="2">
    <source>
        <dbReference type="ARBA" id="ARBA00022448"/>
    </source>
</evidence>
<dbReference type="AlphaFoldDB" id="A0A9P5XYD0"/>
<evidence type="ECO:0000313" key="7">
    <source>
        <dbReference type="Proteomes" id="UP000807353"/>
    </source>
</evidence>